<dbReference type="SUPFAM" id="SSF56112">
    <property type="entry name" value="Protein kinase-like (PK-like)"/>
    <property type="match status" value="1"/>
</dbReference>
<dbReference type="Proteomes" id="UP001303647">
    <property type="component" value="Unassembled WGS sequence"/>
</dbReference>
<evidence type="ECO:0000259" key="2">
    <source>
        <dbReference type="PROSITE" id="PS50011"/>
    </source>
</evidence>
<dbReference type="SMART" id="SM00220">
    <property type="entry name" value="S_TKc"/>
    <property type="match status" value="1"/>
</dbReference>
<sequence length="1310" mass="145601">MVGNLRPNSSLRPQKKSLARKTRRLANRICEKYAESKYGDEKEEVYLPEGSLDELLTEETIREALSKREAVELTDLGEQQLVEDIAKDMKKVFAISVLAGVTEGDDLCMAMDRFLESFITDAQLPITSGPSHTVFADTEVWGPHKAKEFCDKQWMFLVPVFTKKQLSYEIRRQSILPFRGVEGFHSKNGTFGKVYAVKIHQAHDKAQDKPGIVAVKEIIAQDTAPANQNIDNLNDIRRQWWATEAAALGKLSKIRHEHLIECIAAISRERKYYFLFPWANGGSLRDFWAMTPQPKVTRVFVRKMLEQMCGLAGALHTLHDYRNLSDTESSDTSEGGGIRHGDLKPENILRFTAPDADCDDIGTLKIADMGLAKHHEVVTTLRMNPTATRHGTARYEPPEAGGLTGPTSRLYDMWSMGCIFLELMIWVLQGKQRLDELINEIRKGQNDLEPRYYIVDASPGLGRVTELHPSVTLYMDKLAKYPLCASNTALGDLIEVVKEKLLVVKLPQGGAAPQNGTVTVTPAEPSETSQNDSSCRTSAKILFESLTDILGKSKTNDNYLLPDAAHFPLHIEPAESTSTTQAGGGLHPNSALGRVAVPRGGGITMGSWPTAGDPPRRENLDIKVWEYQADNDLAKEYLDALNDLSQASPFPATLPDELCNDCKNLDFWTPQFHINDNLLQLKESAKACRFCKMRWDVSSNLESKTERVRFDRVGSVIKMNESDPPVFSICRHKDSQVPESIQIGLPVVTDAGSPSHFALIRRWLDDCDNNHGPYKCNWQPSTDGAAISDKSINITDSDHNDLELAAIRAIQSRRSGLPTRLIDVGTTDSPTIRLLETKPDDNGDARTAFRYIALSHRWGRPTPSKPAFCTTMHNRTAHMSGIEMGTLPPTFRDAVIVTRALGVRYLWIDSICIIQGEGGDFGSESKRMETVFSGAYCVIASTCAEGQWDGFLGRTRPPRNYVTYPPTRSLGGGSPFYVCQYIDDFNGEVLDADMNKRGWVLQERALARRTIYFADRQSYFECGGGVRCETLTKMSNQLAAVLGDPNFPNVAIISRNTTSSRETSRGEKILYFQDLYKTYSRLAFTVWADRAVALEGLEQRLSRGFRACGGLGILDDGKNGSLLYRSLLWHRGADEPSLTRIRFPSGRQRPPSWSWMAFRGGIDYFDIPFDGVEWSSGPCGADVRPPWQPAAARTTDRGQQRDELAELSATARALTGTRGRVGDDEDKAVRIVHDVSGMTDASVSGAMCVILGRAKGRGPVEDRAHYVLLVAPRVRRMGARTAKVYERIGAGRIPGRLIDLKGPGLDIKIQ</sequence>
<dbReference type="Pfam" id="PF00069">
    <property type="entry name" value="Pkinase"/>
    <property type="match status" value="1"/>
</dbReference>
<dbReference type="InterPro" id="IPR010730">
    <property type="entry name" value="HET"/>
</dbReference>
<comment type="caution">
    <text evidence="3">The sequence shown here is derived from an EMBL/GenBank/DDBJ whole genome shotgun (WGS) entry which is preliminary data.</text>
</comment>
<dbReference type="PANTHER" id="PTHR33112">
    <property type="entry name" value="DOMAIN PROTEIN, PUTATIVE-RELATED"/>
    <property type="match status" value="1"/>
</dbReference>
<feature type="region of interest" description="Disordered" evidence="1">
    <location>
        <begin position="514"/>
        <end position="535"/>
    </location>
</feature>
<dbReference type="PANTHER" id="PTHR33112:SF10">
    <property type="entry name" value="TOL"/>
    <property type="match status" value="1"/>
</dbReference>
<gene>
    <name evidence="3" type="ORF">C7999DRAFT_32011</name>
</gene>
<dbReference type="Pfam" id="PF06985">
    <property type="entry name" value="HET"/>
    <property type="match status" value="1"/>
</dbReference>
<dbReference type="InterPro" id="IPR011009">
    <property type="entry name" value="Kinase-like_dom_sf"/>
</dbReference>
<feature type="domain" description="Protein kinase" evidence="2">
    <location>
        <begin position="180"/>
        <end position="484"/>
    </location>
</feature>
<organism evidence="3 4">
    <name type="scientific">Corynascus novoguineensis</name>
    <dbReference type="NCBI Taxonomy" id="1126955"/>
    <lineage>
        <taxon>Eukaryota</taxon>
        <taxon>Fungi</taxon>
        <taxon>Dikarya</taxon>
        <taxon>Ascomycota</taxon>
        <taxon>Pezizomycotina</taxon>
        <taxon>Sordariomycetes</taxon>
        <taxon>Sordariomycetidae</taxon>
        <taxon>Sordariales</taxon>
        <taxon>Chaetomiaceae</taxon>
        <taxon>Corynascus</taxon>
    </lineage>
</organism>
<dbReference type="Gene3D" id="1.10.510.10">
    <property type="entry name" value="Transferase(Phosphotransferase) domain 1"/>
    <property type="match status" value="1"/>
</dbReference>
<reference evidence="3" key="1">
    <citation type="journal article" date="2023" name="Mol. Phylogenet. Evol.">
        <title>Genome-scale phylogeny and comparative genomics of the fungal order Sordariales.</title>
        <authorList>
            <person name="Hensen N."/>
            <person name="Bonometti L."/>
            <person name="Westerberg I."/>
            <person name="Brannstrom I.O."/>
            <person name="Guillou S."/>
            <person name="Cros-Aarteil S."/>
            <person name="Calhoun S."/>
            <person name="Haridas S."/>
            <person name="Kuo A."/>
            <person name="Mondo S."/>
            <person name="Pangilinan J."/>
            <person name="Riley R."/>
            <person name="LaButti K."/>
            <person name="Andreopoulos B."/>
            <person name="Lipzen A."/>
            <person name="Chen C."/>
            <person name="Yan M."/>
            <person name="Daum C."/>
            <person name="Ng V."/>
            <person name="Clum A."/>
            <person name="Steindorff A."/>
            <person name="Ohm R.A."/>
            <person name="Martin F."/>
            <person name="Silar P."/>
            <person name="Natvig D.O."/>
            <person name="Lalanne C."/>
            <person name="Gautier V."/>
            <person name="Ament-Velasquez S.L."/>
            <person name="Kruys A."/>
            <person name="Hutchinson M.I."/>
            <person name="Powell A.J."/>
            <person name="Barry K."/>
            <person name="Miller A.N."/>
            <person name="Grigoriev I.V."/>
            <person name="Debuchy R."/>
            <person name="Gladieux P."/>
            <person name="Hiltunen Thoren M."/>
            <person name="Johannesson H."/>
        </authorList>
    </citation>
    <scope>NUCLEOTIDE SEQUENCE</scope>
    <source>
        <strain evidence="3">CBS 359.72</strain>
    </source>
</reference>
<dbReference type="InterPro" id="IPR000719">
    <property type="entry name" value="Prot_kinase_dom"/>
</dbReference>
<accession>A0AAN7HP37</accession>
<evidence type="ECO:0000313" key="3">
    <source>
        <dbReference type="EMBL" id="KAK4247593.1"/>
    </source>
</evidence>
<dbReference type="GO" id="GO:0004672">
    <property type="term" value="F:protein kinase activity"/>
    <property type="evidence" value="ECO:0007669"/>
    <property type="project" value="InterPro"/>
</dbReference>
<name>A0AAN7HP37_9PEZI</name>
<protein>
    <recommendedName>
        <fullName evidence="2">Protein kinase domain-containing protein</fullName>
    </recommendedName>
</protein>
<dbReference type="CDD" id="cd00180">
    <property type="entry name" value="PKc"/>
    <property type="match status" value="1"/>
</dbReference>
<dbReference type="EMBL" id="MU857651">
    <property type="protein sequence ID" value="KAK4247593.1"/>
    <property type="molecule type" value="Genomic_DNA"/>
</dbReference>
<proteinExistence type="predicted"/>
<keyword evidence="4" id="KW-1185">Reference proteome</keyword>
<evidence type="ECO:0000313" key="4">
    <source>
        <dbReference type="Proteomes" id="UP001303647"/>
    </source>
</evidence>
<dbReference type="GO" id="GO:0005524">
    <property type="term" value="F:ATP binding"/>
    <property type="evidence" value="ECO:0007669"/>
    <property type="project" value="InterPro"/>
</dbReference>
<reference evidence="3" key="2">
    <citation type="submission" date="2023-05" db="EMBL/GenBank/DDBJ databases">
        <authorList>
            <consortium name="Lawrence Berkeley National Laboratory"/>
            <person name="Steindorff A."/>
            <person name="Hensen N."/>
            <person name="Bonometti L."/>
            <person name="Westerberg I."/>
            <person name="Brannstrom I.O."/>
            <person name="Guillou S."/>
            <person name="Cros-Aarteil S."/>
            <person name="Calhoun S."/>
            <person name="Haridas S."/>
            <person name="Kuo A."/>
            <person name="Mondo S."/>
            <person name="Pangilinan J."/>
            <person name="Riley R."/>
            <person name="Labutti K."/>
            <person name="Andreopoulos B."/>
            <person name="Lipzen A."/>
            <person name="Chen C."/>
            <person name="Yanf M."/>
            <person name="Daum C."/>
            <person name="Ng V."/>
            <person name="Clum A."/>
            <person name="Ohm R."/>
            <person name="Martin F."/>
            <person name="Silar P."/>
            <person name="Natvig D."/>
            <person name="Lalanne C."/>
            <person name="Gautier V."/>
            <person name="Ament-Velasquez S.L."/>
            <person name="Kruys A."/>
            <person name="Hutchinson M.I."/>
            <person name="Powell A.J."/>
            <person name="Barry K."/>
            <person name="Miller A.N."/>
            <person name="Grigoriev I.V."/>
            <person name="Debuchy R."/>
            <person name="Gladieux P."/>
            <person name="Thoren M.H."/>
            <person name="Johannesson H."/>
        </authorList>
    </citation>
    <scope>NUCLEOTIDE SEQUENCE</scope>
    <source>
        <strain evidence="3">CBS 359.72</strain>
    </source>
</reference>
<dbReference type="PROSITE" id="PS50011">
    <property type="entry name" value="PROTEIN_KINASE_DOM"/>
    <property type="match status" value="1"/>
</dbReference>
<evidence type="ECO:0000256" key="1">
    <source>
        <dbReference type="SAM" id="MobiDB-lite"/>
    </source>
</evidence>